<dbReference type="KEGG" id="nnv:QNH39_04200"/>
<keyword evidence="2" id="KW-1185">Reference proteome</keyword>
<name>A0AA95SBP4_9BACI</name>
<proteinExistence type="predicted"/>
<evidence type="ECO:0000313" key="1">
    <source>
        <dbReference type="EMBL" id="WHY87072.1"/>
    </source>
</evidence>
<dbReference type="EMBL" id="CP126114">
    <property type="protein sequence ID" value="WHY87072.1"/>
    <property type="molecule type" value="Genomic_DNA"/>
</dbReference>
<gene>
    <name evidence="1" type="ORF">QNH39_04200</name>
</gene>
<protein>
    <submittedName>
        <fullName evidence="1">Transposase</fullName>
    </submittedName>
</protein>
<accession>A0AA95SBP4</accession>
<sequence length="494" mass="57522">MARKSTPSYIIEFPLNIPDWQKHRLEKRFKIARAVYNSCLGEALKRHKRVKADKEYRGLLKESKTNDRDKRLSDIRLAYSFSEYGLHDFVKAVQHKFKENIGSFEAQKLATRAFKAVEKLHFGKARKVHFKKLDDTISVENKSNKTGLRYAEGNILWGNKPTKKRPNPKNWVCMPISPKANDEYAHLGLMDKTKYVRILKREVRGKVRYFVQLIQEGYPPTKRNRKSANDETKRVGIDIGSSTIAVCSETSVELRELAPECNVDHSKVRRIQRAMDRSKRTTNNDNFKKDGTIKKGRLQWNYSNQYKKLRTIRKELYRKIAVQRKISHEKLANDILALGSDVRVETMRFQSLQKRTKKTTHNKKNGKINLKKRFGKSIANHAPAMLLTIIDRKLGYQGRSIKKIDTYATKASQFKHITGEYTKKQLSGRWNDFGTFRIQRDLYSAFLIGNTTETLNSVDVDLCSAGWNNFVKLHNHEIERLKQSPSKTLRWFVA</sequence>
<reference evidence="1" key="1">
    <citation type="submission" date="2023-05" db="EMBL/GenBank/DDBJ databases">
        <title>Comparative genomics of Bacillaceae isolates and their secondary metabolite potential.</title>
        <authorList>
            <person name="Song L."/>
            <person name="Nielsen L.J."/>
            <person name="Mohite O."/>
            <person name="Xu X."/>
            <person name="Weber T."/>
            <person name="Kovacs A.T."/>
        </authorList>
    </citation>
    <scope>NUCLEOTIDE SEQUENCE</scope>
    <source>
        <strain evidence="1">XLM17</strain>
    </source>
</reference>
<dbReference type="RefSeq" id="WP_066082926.1">
    <property type="nucleotide sequence ID" value="NZ_CP126114.1"/>
</dbReference>
<dbReference type="AlphaFoldDB" id="A0AA95SBP4"/>
<organism evidence="1 2">
    <name type="scientific">Neobacillus novalis</name>
    <dbReference type="NCBI Taxonomy" id="220687"/>
    <lineage>
        <taxon>Bacteria</taxon>
        <taxon>Bacillati</taxon>
        <taxon>Bacillota</taxon>
        <taxon>Bacilli</taxon>
        <taxon>Bacillales</taxon>
        <taxon>Bacillaceae</taxon>
        <taxon>Neobacillus</taxon>
    </lineage>
</organism>
<evidence type="ECO:0000313" key="2">
    <source>
        <dbReference type="Proteomes" id="UP001178288"/>
    </source>
</evidence>
<dbReference type="Proteomes" id="UP001178288">
    <property type="component" value="Chromosome"/>
</dbReference>